<sequence>MSIRKQFAALALTGALATGGLIAGAAPAAAAPSGAQVTCPYPYACIVKNGSIIGRFQDVTSGWQNLPSRPRGPLQVVNTRNDDVVYIRYSSGSTACITPNTTWSTSSTLTGIRISSSSTC</sequence>
<gene>
    <name evidence="2" type="ORF">ACFPH6_39535</name>
</gene>
<name>A0ABV8Z0X4_9ACTN</name>
<keyword evidence="1" id="KW-0732">Signal</keyword>
<accession>A0ABV8Z0X4</accession>
<dbReference type="EMBL" id="JBHSFG010000083">
    <property type="protein sequence ID" value="MFC4470522.1"/>
    <property type="molecule type" value="Genomic_DNA"/>
</dbReference>
<feature type="chain" id="PRO_5046359713" description="Peptidase inhibitor family I36" evidence="1">
    <location>
        <begin position="31"/>
        <end position="120"/>
    </location>
</feature>
<evidence type="ECO:0000256" key="1">
    <source>
        <dbReference type="SAM" id="SignalP"/>
    </source>
</evidence>
<evidence type="ECO:0000313" key="3">
    <source>
        <dbReference type="Proteomes" id="UP001596012"/>
    </source>
</evidence>
<evidence type="ECO:0000313" key="2">
    <source>
        <dbReference type="EMBL" id="MFC4470522.1"/>
    </source>
</evidence>
<proteinExistence type="predicted"/>
<keyword evidence="3" id="KW-1185">Reference proteome</keyword>
<dbReference type="RefSeq" id="WP_386351298.1">
    <property type="nucleotide sequence ID" value="NZ_JBHSFG010000083.1"/>
</dbReference>
<reference evidence="3" key="1">
    <citation type="journal article" date="2019" name="Int. J. Syst. Evol. Microbiol.">
        <title>The Global Catalogue of Microorganisms (GCM) 10K type strain sequencing project: providing services to taxonomists for standard genome sequencing and annotation.</title>
        <authorList>
            <consortium name="The Broad Institute Genomics Platform"/>
            <consortium name="The Broad Institute Genome Sequencing Center for Infectious Disease"/>
            <person name="Wu L."/>
            <person name="Ma J."/>
        </authorList>
    </citation>
    <scope>NUCLEOTIDE SEQUENCE [LARGE SCALE GENOMIC DNA]</scope>
    <source>
        <strain evidence="3">DT43</strain>
    </source>
</reference>
<evidence type="ECO:0008006" key="4">
    <source>
        <dbReference type="Google" id="ProtNLM"/>
    </source>
</evidence>
<protein>
    <recommendedName>
        <fullName evidence="4">Peptidase inhibitor family I36</fullName>
    </recommendedName>
</protein>
<comment type="caution">
    <text evidence="2">The sequence shown here is derived from an EMBL/GenBank/DDBJ whole genome shotgun (WGS) entry which is preliminary data.</text>
</comment>
<organism evidence="2 3">
    <name type="scientific">Streptomyces xiangluensis</name>
    <dbReference type="NCBI Taxonomy" id="2665720"/>
    <lineage>
        <taxon>Bacteria</taxon>
        <taxon>Bacillati</taxon>
        <taxon>Actinomycetota</taxon>
        <taxon>Actinomycetes</taxon>
        <taxon>Kitasatosporales</taxon>
        <taxon>Streptomycetaceae</taxon>
        <taxon>Streptomyces</taxon>
    </lineage>
</organism>
<dbReference type="Proteomes" id="UP001596012">
    <property type="component" value="Unassembled WGS sequence"/>
</dbReference>
<feature type="signal peptide" evidence="1">
    <location>
        <begin position="1"/>
        <end position="30"/>
    </location>
</feature>